<dbReference type="SMART" id="SM00028">
    <property type="entry name" value="TPR"/>
    <property type="match status" value="8"/>
</dbReference>
<evidence type="ECO:0000256" key="3">
    <source>
        <dbReference type="ARBA" id="ARBA00022803"/>
    </source>
</evidence>
<dbReference type="InterPro" id="IPR011990">
    <property type="entry name" value="TPR-like_helical_dom_sf"/>
</dbReference>
<dbReference type="InterPro" id="IPR056833">
    <property type="entry name" value="ARM_TT21_N"/>
</dbReference>
<keyword evidence="3" id="KW-0802">TPR repeat</keyword>
<evidence type="ECO:0000259" key="6">
    <source>
        <dbReference type="Pfam" id="PF25068"/>
    </source>
</evidence>
<dbReference type="Pfam" id="PF25068">
    <property type="entry name" value="ARM_TT21_4th"/>
    <property type="match status" value="1"/>
</dbReference>
<feature type="domain" description="Tetratricopeptide repeat protein 21A/21B N-terminal ARM repeat" evidence="5">
    <location>
        <begin position="10"/>
        <end position="240"/>
    </location>
</feature>
<proteinExistence type="inferred from homology"/>
<gene>
    <name evidence="8" type="primary">LOC117573102</name>
</gene>
<accession>A0A6P8X6Q0</accession>
<dbReference type="RefSeq" id="XP_034111911.2">
    <property type="nucleotide sequence ID" value="XM_034256020.2"/>
</dbReference>
<evidence type="ECO:0000259" key="4">
    <source>
        <dbReference type="Pfam" id="PF25060"/>
    </source>
</evidence>
<dbReference type="InterPro" id="IPR040364">
    <property type="entry name" value="TTC21A/TTC21B"/>
</dbReference>
<feature type="domain" description="Tetratricopeptide repeat protein 21A/21B fourth ARM" evidence="6">
    <location>
        <begin position="785"/>
        <end position="912"/>
    </location>
</feature>
<dbReference type="Pfam" id="PF25058">
    <property type="entry name" value="ARM_TT21"/>
    <property type="match status" value="1"/>
</dbReference>
<dbReference type="GO" id="GO:0005929">
    <property type="term" value="C:cilium"/>
    <property type="evidence" value="ECO:0007669"/>
    <property type="project" value="GOC"/>
</dbReference>
<feature type="domain" description="Tetratricopeptide repeat protein 21A/21B second ARM" evidence="4">
    <location>
        <begin position="277"/>
        <end position="562"/>
    </location>
</feature>
<reference evidence="8" key="1">
    <citation type="submission" date="2025-08" db="UniProtKB">
        <authorList>
            <consortium name="RefSeq"/>
        </authorList>
    </citation>
    <scope>IDENTIFICATION</scope>
    <source>
        <strain evidence="8">15112-1751.03</strain>
        <tissue evidence="8">Whole Adult</tissue>
    </source>
</reference>
<dbReference type="GO" id="GO:0035721">
    <property type="term" value="P:intraciliary retrograde transport"/>
    <property type="evidence" value="ECO:0007669"/>
    <property type="project" value="TreeGrafter"/>
</dbReference>
<dbReference type="InterPro" id="IPR056832">
    <property type="entry name" value="ARM_TT21_2nd"/>
</dbReference>
<protein>
    <submittedName>
        <fullName evidence="8">Tetratricopeptide repeat protein 21B-like isoform X1</fullName>
    </submittedName>
</protein>
<keyword evidence="2" id="KW-0677">Repeat</keyword>
<dbReference type="OrthoDB" id="10259630at2759"/>
<dbReference type="GeneID" id="117573102"/>
<dbReference type="GO" id="GO:0030991">
    <property type="term" value="C:intraciliary transport particle A"/>
    <property type="evidence" value="ECO:0007669"/>
    <property type="project" value="TreeGrafter"/>
</dbReference>
<dbReference type="Pfam" id="PF25060">
    <property type="entry name" value="ARM_TT21_2nd"/>
    <property type="match status" value="1"/>
</dbReference>
<organism evidence="7 8">
    <name type="scientific">Drosophila albomicans</name>
    <name type="common">Fruit fly</name>
    <dbReference type="NCBI Taxonomy" id="7291"/>
    <lineage>
        <taxon>Eukaryota</taxon>
        <taxon>Metazoa</taxon>
        <taxon>Ecdysozoa</taxon>
        <taxon>Arthropoda</taxon>
        <taxon>Hexapoda</taxon>
        <taxon>Insecta</taxon>
        <taxon>Pterygota</taxon>
        <taxon>Neoptera</taxon>
        <taxon>Endopterygota</taxon>
        <taxon>Diptera</taxon>
        <taxon>Brachycera</taxon>
        <taxon>Muscomorpha</taxon>
        <taxon>Ephydroidea</taxon>
        <taxon>Drosophilidae</taxon>
        <taxon>Drosophila</taxon>
    </lineage>
</organism>
<dbReference type="AlphaFoldDB" id="A0A6P8X6Q0"/>
<dbReference type="Pfam" id="PF25062">
    <property type="entry name" value="ARM_TT21_N"/>
    <property type="match status" value="1"/>
</dbReference>
<dbReference type="SUPFAM" id="SSF48452">
    <property type="entry name" value="TPR-like"/>
    <property type="match status" value="3"/>
</dbReference>
<dbReference type="InterPro" id="IPR056836">
    <property type="entry name" value="ARM_TT21_4th"/>
</dbReference>
<keyword evidence="7" id="KW-1185">Reference proteome</keyword>
<sequence length="942" mass="107998">MDSNDYTSLIFYYGRLRYYNSMQKIALDGLAKFPMQSEFRLFNGIALAIGNRMQECIRELNPLKNEAELGLAATVALIHAHKNCHVIDRDALQVLETRIGDRVSLKNSSNAQSYYYAAVFYYLIDDLKTAMEHIEIVMKMKDNTYDDALILRIWCQLSLSFDQSAANSKIQNTLEMCIARSNGKNIDASLALVRYYQNTRKFKEALSVIEKLSIRLPEINILLIEKMNLHLAALDWDQSMDTSMRVINLEPYNIAALLTKGVLHIIRESNIKAGATSLQQLLASVDRNEPGNHTLLLEICQLFSRICSRNFDVLQITHLCVEKMNQQNPADVFILTELGYQELLLNKIVNAELTFRSACDVNSRNFEAFCGLTLCKLKAQMNAENRQQIRQQLAFLMKLAEYKPNPLVLYMSALLAETDNIKEQQLSPVQILEEAIELHFRKLESFSFGIDYIRHMNPEFMLDLCKTFIGQTPPLLQKAYFEINLSMGQQSMHITIKNTLNILESILQICPGHQGAMFMRGNIYFICGEYSKAVSQLRSVLNVVGEKYTDAYLLLAQILVEKKQYTKAFEYLELALVHKFTVRDMPMYHLLKGIIYKNQNNILEAHQSFLLAMQLAGGGVKTEIQPLDYSLDKRLTISDKMTLYIELIYILREMPDSQGIYESERILQTALEEFKGSVEMGRLVIAHSKLKIEKSDISTAIDLLSSIKPDQTYYVQARIQLANIYLQHQKNRCGFAKCFKDLVEIRPEPQNFLMLGEACLSIQETTTAICAYRNAYKMSPSNAVLARELGRAYVKSHHYAKALKYYHEVIQNPDCSALKLDLAELFLKLKHYQNSVNILSETDGHKINDDSLTELQLRTKRLLLLARVHEKSGNVSESLKALDRARDNQVIIQKRCAIDQSESLHEQHKILSNSFSYRQKDTRVHGFSKQHLLLSPADQYIF</sequence>
<dbReference type="GO" id="GO:0061512">
    <property type="term" value="P:protein localization to cilium"/>
    <property type="evidence" value="ECO:0007669"/>
    <property type="project" value="TreeGrafter"/>
</dbReference>
<dbReference type="Gene3D" id="1.25.40.10">
    <property type="entry name" value="Tetratricopeptide repeat domain"/>
    <property type="match status" value="3"/>
</dbReference>
<dbReference type="Proteomes" id="UP000515160">
    <property type="component" value="Chromosome 2R"/>
</dbReference>
<evidence type="ECO:0000256" key="1">
    <source>
        <dbReference type="ARBA" id="ARBA00010935"/>
    </source>
</evidence>
<dbReference type="InterPro" id="IPR019734">
    <property type="entry name" value="TPR_rpt"/>
</dbReference>
<evidence type="ECO:0000313" key="7">
    <source>
        <dbReference type="Proteomes" id="UP000515160"/>
    </source>
</evidence>
<comment type="similarity">
    <text evidence="1">Belongs to the TTC21 family.</text>
</comment>
<name>A0A6P8X6Q0_DROAB</name>
<evidence type="ECO:0000259" key="5">
    <source>
        <dbReference type="Pfam" id="PF25062"/>
    </source>
</evidence>
<evidence type="ECO:0000256" key="2">
    <source>
        <dbReference type="ARBA" id="ARBA00022737"/>
    </source>
</evidence>
<evidence type="ECO:0000313" key="8">
    <source>
        <dbReference type="RefSeq" id="XP_034111911.2"/>
    </source>
</evidence>
<dbReference type="PANTHER" id="PTHR14699">
    <property type="entry name" value="STI2 PROTEIN-RELATED"/>
    <property type="match status" value="1"/>
</dbReference>
<dbReference type="PANTHER" id="PTHR14699:SF0">
    <property type="entry name" value="TETRATRICOPEPTIDE REPEAT PROTEIN 21 HOMOLOG"/>
    <property type="match status" value="1"/>
</dbReference>